<feature type="binding site" evidence="7">
    <location>
        <begin position="73"/>
        <end position="76"/>
    </location>
    <ligand>
        <name>NADP(+)</name>
        <dbReference type="ChEBI" id="CHEBI:58349"/>
    </ligand>
</feature>
<evidence type="ECO:0000256" key="6">
    <source>
        <dbReference type="NCBIfam" id="TIGR00112"/>
    </source>
</evidence>
<dbReference type="PANTHER" id="PTHR11645">
    <property type="entry name" value="PYRROLINE-5-CARBOXYLATE REDUCTASE"/>
    <property type="match status" value="1"/>
</dbReference>
<keyword evidence="5" id="KW-0641">Proline biosynthesis</keyword>
<dbReference type="Pfam" id="PF14748">
    <property type="entry name" value="P5CR_dimer"/>
    <property type="match status" value="1"/>
</dbReference>
<keyword evidence="2 5" id="KW-0521">NADP</keyword>
<dbReference type="OrthoDB" id="9805754at2"/>
<dbReference type="PIRSF" id="PIRSF000193">
    <property type="entry name" value="Pyrrol-5-carb_rd"/>
    <property type="match status" value="1"/>
</dbReference>
<evidence type="ECO:0000256" key="2">
    <source>
        <dbReference type="ARBA" id="ARBA00022857"/>
    </source>
</evidence>
<evidence type="ECO:0000256" key="3">
    <source>
        <dbReference type="ARBA" id="ARBA00023002"/>
    </source>
</evidence>
<dbReference type="Gene3D" id="1.10.3730.10">
    <property type="entry name" value="ProC C-terminal domain-like"/>
    <property type="match status" value="1"/>
</dbReference>
<dbReference type="HAMAP" id="MF_01925">
    <property type="entry name" value="P5C_reductase"/>
    <property type="match status" value="1"/>
</dbReference>
<evidence type="ECO:0000256" key="7">
    <source>
        <dbReference type="PIRSR" id="PIRSR000193-1"/>
    </source>
</evidence>
<dbReference type="PANTHER" id="PTHR11645:SF0">
    <property type="entry name" value="PYRROLINE-5-CARBOXYLATE REDUCTASE 3"/>
    <property type="match status" value="1"/>
</dbReference>
<keyword evidence="11" id="KW-1185">Reference proteome</keyword>
<name>A0A261ET94_9BIFI</name>
<keyword evidence="3 5" id="KW-0560">Oxidoreductase</keyword>
<comment type="catalytic activity">
    <reaction evidence="5">
        <text>L-proline + NAD(+) = (S)-1-pyrroline-5-carboxylate + NADH + 2 H(+)</text>
        <dbReference type="Rhea" id="RHEA:14105"/>
        <dbReference type="ChEBI" id="CHEBI:15378"/>
        <dbReference type="ChEBI" id="CHEBI:17388"/>
        <dbReference type="ChEBI" id="CHEBI:57540"/>
        <dbReference type="ChEBI" id="CHEBI:57945"/>
        <dbReference type="ChEBI" id="CHEBI:60039"/>
        <dbReference type="EC" id="1.5.1.2"/>
    </reaction>
</comment>
<feature type="binding site" evidence="7">
    <location>
        <begin position="11"/>
        <end position="16"/>
    </location>
    <ligand>
        <name>NADP(+)</name>
        <dbReference type="ChEBI" id="CHEBI:58349"/>
    </ligand>
</feature>
<dbReference type="Gene3D" id="3.40.50.720">
    <property type="entry name" value="NAD(P)-binding Rossmann-like Domain"/>
    <property type="match status" value="1"/>
</dbReference>
<comment type="catalytic activity">
    <reaction evidence="5">
        <text>L-proline + NADP(+) = (S)-1-pyrroline-5-carboxylate + NADPH + 2 H(+)</text>
        <dbReference type="Rhea" id="RHEA:14109"/>
        <dbReference type="ChEBI" id="CHEBI:15378"/>
        <dbReference type="ChEBI" id="CHEBI:17388"/>
        <dbReference type="ChEBI" id="CHEBI:57783"/>
        <dbReference type="ChEBI" id="CHEBI:58349"/>
        <dbReference type="ChEBI" id="CHEBI:60039"/>
        <dbReference type="EC" id="1.5.1.2"/>
    </reaction>
</comment>
<dbReference type="InterPro" id="IPR028939">
    <property type="entry name" value="P5C_Rdtase_cat_N"/>
</dbReference>
<evidence type="ECO:0000256" key="4">
    <source>
        <dbReference type="ARBA" id="ARBA00058118"/>
    </source>
</evidence>
<dbReference type="SUPFAM" id="SSF48179">
    <property type="entry name" value="6-phosphogluconate dehydrogenase C-terminal domain-like"/>
    <property type="match status" value="1"/>
</dbReference>
<dbReference type="InterPro" id="IPR036291">
    <property type="entry name" value="NAD(P)-bd_dom_sf"/>
</dbReference>
<comment type="subcellular location">
    <subcellularLocation>
        <location evidence="5">Cytoplasm</location>
    </subcellularLocation>
</comment>
<organism evidence="10 11">
    <name type="scientific">Bombiscardovia coagulans</name>
    <dbReference type="NCBI Taxonomy" id="686666"/>
    <lineage>
        <taxon>Bacteria</taxon>
        <taxon>Bacillati</taxon>
        <taxon>Actinomycetota</taxon>
        <taxon>Actinomycetes</taxon>
        <taxon>Bifidobacteriales</taxon>
        <taxon>Bifidobacteriaceae</taxon>
        <taxon>Bombiscardovia</taxon>
    </lineage>
</organism>
<dbReference type="Proteomes" id="UP000216004">
    <property type="component" value="Unassembled WGS sequence"/>
</dbReference>
<dbReference type="Pfam" id="PF03807">
    <property type="entry name" value="F420_oxidored"/>
    <property type="match status" value="1"/>
</dbReference>
<dbReference type="EC" id="1.5.1.2" evidence="5 6"/>
<protein>
    <recommendedName>
        <fullName evidence="5 6">Pyrroline-5-carboxylate reductase</fullName>
        <shortName evidence="5">P5C reductase</shortName>
        <shortName evidence="5">P5CR</shortName>
        <ecNumber evidence="5 6">1.5.1.2</ecNumber>
    </recommendedName>
    <alternativeName>
        <fullName evidence="5">PCA reductase</fullName>
    </alternativeName>
</protein>
<comment type="caution">
    <text evidence="10">The sequence shown here is derived from an EMBL/GenBank/DDBJ whole genome shotgun (WGS) entry which is preliminary data.</text>
</comment>
<gene>
    <name evidence="5" type="primary">proC</name>
    <name evidence="10" type="ORF">BOCO_0562</name>
</gene>
<evidence type="ECO:0000259" key="9">
    <source>
        <dbReference type="Pfam" id="PF14748"/>
    </source>
</evidence>
<dbReference type="InterPro" id="IPR000304">
    <property type="entry name" value="Pyrroline-COOH_reductase"/>
</dbReference>
<comment type="similarity">
    <text evidence="1 5">Belongs to the pyrroline-5-carboxylate reductase family.</text>
</comment>
<evidence type="ECO:0000256" key="5">
    <source>
        <dbReference type="HAMAP-Rule" id="MF_01925"/>
    </source>
</evidence>
<feature type="binding site" evidence="7">
    <location>
        <position position="39"/>
    </location>
    <ligand>
        <name>NADP(+)</name>
        <dbReference type="ChEBI" id="CHEBI:58349"/>
    </ligand>
</feature>
<proteinExistence type="inferred from homology"/>
<feature type="domain" description="Pyrroline-5-carboxylate reductase dimerisation" evidence="9">
    <location>
        <begin position="167"/>
        <end position="263"/>
    </location>
</feature>
<reference evidence="10 11" key="1">
    <citation type="journal article" date="2017" name="BMC Genomics">
        <title>Comparative genomic and phylogenomic analyses of the Bifidobacteriaceae family.</title>
        <authorList>
            <person name="Lugli G.A."/>
            <person name="Milani C."/>
            <person name="Turroni F."/>
            <person name="Duranti S."/>
            <person name="Mancabelli L."/>
            <person name="Mangifesta M."/>
            <person name="Ferrario C."/>
            <person name="Modesto M."/>
            <person name="Mattarelli P."/>
            <person name="Jiri K."/>
            <person name="van Sinderen D."/>
            <person name="Ventura M."/>
        </authorList>
    </citation>
    <scope>NUCLEOTIDE SEQUENCE [LARGE SCALE GENOMIC DNA]</scope>
    <source>
        <strain evidence="10 11">DSM 22924</strain>
    </source>
</reference>
<dbReference type="InterPro" id="IPR008927">
    <property type="entry name" value="6-PGluconate_DH-like_C_sf"/>
</dbReference>
<accession>A0A261ET94</accession>
<evidence type="ECO:0000313" key="11">
    <source>
        <dbReference type="Proteomes" id="UP000216004"/>
    </source>
</evidence>
<dbReference type="GO" id="GO:0005737">
    <property type="term" value="C:cytoplasm"/>
    <property type="evidence" value="ECO:0007669"/>
    <property type="project" value="UniProtKB-SubCell"/>
</dbReference>
<keyword evidence="5" id="KW-0963">Cytoplasm</keyword>
<dbReference type="SUPFAM" id="SSF51735">
    <property type="entry name" value="NAD(P)-binding Rossmann-fold domains"/>
    <property type="match status" value="1"/>
</dbReference>
<dbReference type="EMBL" id="MWWS01000004">
    <property type="protein sequence ID" value="OZG50045.1"/>
    <property type="molecule type" value="Genomic_DNA"/>
</dbReference>
<dbReference type="AlphaFoldDB" id="A0A261ET94"/>
<dbReference type="InterPro" id="IPR029036">
    <property type="entry name" value="P5CR_dimer"/>
</dbReference>
<dbReference type="FunFam" id="1.10.3730.10:FF:000001">
    <property type="entry name" value="Pyrroline-5-carboxylate reductase"/>
    <property type="match status" value="1"/>
</dbReference>
<feature type="domain" description="Pyrroline-5-carboxylate reductase catalytic N-terminal" evidence="8">
    <location>
        <begin position="7"/>
        <end position="103"/>
    </location>
</feature>
<dbReference type="GO" id="GO:0004735">
    <property type="term" value="F:pyrroline-5-carboxylate reductase activity"/>
    <property type="evidence" value="ECO:0007669"/>
    <property type="project" value="UniProtKB-UniRule"/>
</dbReference>
<dbReference type="GO" id="GO:0055129">
    <property type="term" value="P:L-proline biosynthetic process"/>
    <property type="evidence" value="ECO:0007669"/>
    <property type="project" value="UniProtKB-UniRule"/>
</dbReference>
<dbReference type="RefSeq" id="WP_094722582.1">
    <property type="nucleotide sequence ID" value="NZ_MWWS01000004.1"/>
</dbReference>
<evidence type="ECO:0000256" key="1">
    <source>
        <dbReference type="ARBA" id="ARBA00005525"/>
    </source>
</evidence>
<comment type="function">
    <text evidence="4 5">Catalyzes the reduction of 1-pyrroline-5-carboxylate (PCA) to L-proline.</text>
</comment>
<keyword evidence="5" id="KW-0028">Amino-acid biosynthesis</keyword>
<evidence type="ECO:0000259" key="8">
    <source>
        <dbReference type="Pfam" id="PF03807"/>
    </source>
</evidence>
<evidence type="ECO:0000313" key="10">
    <source>
        <dbReference type="EMBL" id="OZG50045.1"/>
    </source>
</evidence>
<dbReference type="NCBIfam" id="TIGR00112">
    <property type="entry name" value="proC"/>
    <property type="match status" value="1"/>
</dbReference>
<sequence>MVNADLTIGFIGYGNMAQAMAQGLVSSGVVRADQIVATTLHFDKLEISTKKLGVRAVRSAQELVELSDIVVVAVKPQQVEEALKPVLAGLSNDQRFIVSIVAGYTHSYYENLCSKGTHIICAIPNTPIAVRKGILVTETKHSLSAEQYQIFQEVFRPVALIEEVSTDQVDIASTVAGCTPAFTAMYMEALADAAVKYGLSRHSAYRVVAQMLEGTGALYLDTETHPGIMKDQVTSPGGTTIRGVAALEQAAFRGAVIAAIDAIELR</sequence>
<comment type="pathway">
    <text evidence="5">Amino-acid biosynthesis; L-proline biosynthesis; L-proline from L-glutamate 5-semialdehyde: step 1/1.</text>
</comment>
<dbReference type="UniPathway" id="UPA00098">
    <property type="reaction ID" value="UER00361"/>
</dbReference>